<dbReference type="GO" id="GO:0006935">
    <property type="term" value="P:chemotaxis"/>
    <property type="evidence" value="ECO:0007669"/>
    <property type="project" value="InterPro"/>
</dbReference>
<dbReference type="GO" id="GO:0005829">
    <property type="term" value="C:cytosol"/>
    <property type="evidence" value="ECO:0007669"/>
    <property type="project" value="TreeGrafter"/>
</dbReference>
<proteinExistence type="predicted"/>
<dbReference type="SUPFAM" id="SSF50341">
    <property type="entry name" value="CheW-like"/>
    <property type="match status" value="1"/>
</dbReference>
<dbReference type="SMART" id="SM00260">
    <property type="entry name" value="CheW"/>
    <property type="match status" value="1"/>
</dbReference>
<dbReference type="Gene3D" id="2.30.30.40">
    <property type="entry name" value="SH3 Domains"/>
    <property type="match status" value="1"/>
</dbReference>
<dbReference type="RefSeq" id="WP_367887669.1">
    <property type="nucleotide sequence ID" value="NZ_CP130612.1"/>
</dbReference>
<accession>A0AA49JU57</accession>
<evidence type="ECO:0000313" key="2">
    <source>
        <dbReference type="EMBL" id="WKW11991.1"/>
    </source>
</evidence>
<dbReference type="PANTHER" id="PTHR22617">
    <property type="entry name" value="CHEMOTAXIS SENSOR HISTIDINE KINASE-RELATED"/>
    <property type="match status" value="1"/>
</dbReference>
<dbReference type="Pfam" id="PF01584">
    <property type="entry name" value="CheW"/>
    <property type="match status" value="1"/>
</dbReference>
<evidence type="ECO:0000313" key="4">
    <source>
        <dbReference type="Proteomes" id="UP001229955"/>
    </source>
</evidence>
<evidence type="ECO:0000313" key="3">
    <source>
        <dbReference type="EMBL" id="WKW14900.1"/>
    </source>
</evidence>
<gene>
    <name evidence="2" type="ORF">Strain138_001262</name>
    <name evidence="3" type="ORF">Strain318_001262</name>
</gene>
<evidence type="ECO:0000259" key="1">
    <source>
        <dbReference type="PROSITE" id="PS50851"/>
    </source>
</evidence>
<dbReference type="InterPro" id="IPR036061">
    <property type="entry name" value="CheW-like_dom_sf"/>
</dbReference>
<feature type="domain" description="CheW-like" evidence="1">
    <location>
        <begin position="4"/>
        <end position="142"/>
    </location>
</feature>
<dbReference type="EMBL" id="CP130613">
    <property type="protein sequence ID" value="WKW14900.1"/>
    <property type="molecule type" value="Genomic_DNA"/>
</dbReference>
<dbReference type="PANTHER" id="PTHR22617:SF23">
    <property type="entry name" value="CHEMOTAXIS PROTEIN CHEW"/>
    <property type="match status" value="1"/>
</dbReference>
<dbReference type="PROSITE" id="PS50851">
    <property type="entry name" value="CHEW"/>
    <property type="match status" value="1"/>
</dbReference>
<dbReference type="AlphaFoldDB" id="A0AA49JZU2"/>
<dbReference type="KEGG" id="pspc:Strain318_001262"/>
<protein>
    <submittedName>
        <fullName evidence="3">Chemotaxis protein CheW</fullName>
    </submittedName>
</protein>
<accession>A0AA49JZU2</accession>
<dbReference type="GO" id="GO:0007165">
    <property type="term" value="P:signal transduction"/>
    <property type="evidence" value="ECO:0007669"/>
    <property type="project" value="InterPro"/>
</dbReference>
<keyword evidence="4" id="KW-1185">Reference proteome</keyword>
<dbReference type="InterPro" id="IPR002545">
    <property type="entry name" value="CheW-lke_dom"/>
</dbReference>
<name>A0AA49JZU2_9BACT</name>
<sequence>MTALGRVLLVRVGAERVALPLGAVRELVDAPTLLPVPMAPAAVRGQLALRGQHIPVLALDALLEIPPATAAPSTSCVVLVMAEEGYAVAVDDVIDVLEPGDRSRRPVPAGADRQGTIGALLHLGIELAALVDETALSRVAVATLRAESPV</sequence>
<dbReference type="Proteomes" id="UP001229955">
    <property type="component" value="Chromosome"/>
</dbReference>
<dbReference type="EMBL" id="CP130612">
    <property type="protein sequence ID" value="WKW11991.1"/>
    <property type="molecule type" value="Genomic_DNA"/>
</dbReference>
<dbReference type="InterPro" id="IPR039315">
    <property type="entry name" value="CheW"/>
</dbReference>
<reference evidence="3" key="1">
    <citation type="submission" date="2023-07" db="EMBL/GenBank/DDBJ databases">
        <authorList>
            <person name="Haufschild T."/>
            <person name="Kallscheuer N."/>
            <person name="Hammer J."/>
            <person name="Kohn T."/>
            <person name="Kabuu M."/>
            <person name="Jogler M."/>
            <person name="Wohfarth N."/>
            <person name="Heuer A."/>
            <person name="Rohde M."/>
            <person name="van Teeseling M.C.F."/>
            <person name="Jogler C."/>
        </authorList>
    </citation>
    <scope>NUCLEOTIDE SEQUENCE</scope>
    <source>
        <strain evidence="2">Strain 138</strain>
        <strain evidence="3">Strain 318</strain>
    </source>
</reference>
<dbReference type="Gene3D" id="2.40.50.180">
    <property type="entry name" value="CheA-289, Domain 4"/>
    <property type="match status" value="1"/>
</dbReference>
<organism evidence="3 4">
    <name type="scientific">Pseudogemmatithrix spongiicola</name>
    <dbReference type="NCBI Taxonomy" id="3062599"/>
    <lineage>
        <taxon>Bacteria</taxon>
        <taxon>Pseudomonadati</taxon>
        <taxon>Gemmatimonadota</taxon>
        <taxon>Gemmatimonadia</taxon>
        <taxon>Gemmatimonadales</taxon>
        <taxon>Gemmatimonadaceae</taxon>
        <taxon>Pseudogemmatithrix</taxon>
    </lineage>
</organism>